<dbReference type="EMBL" id="JZKH01000053">
    <property type="protein sequence ID" value="KJS60024.1"/>
    <property type="molecule type" value="Genomic_DNA"/>
</dbReference>
<proteinExistence type="predicted"/>
<name>A0A0F2T9Y8_STRR3</name>
<gene>
    <name evidence="2" type="ORF">VM95_23730</name>
</gene>
<evidence type="ECO:0008006" key="4">
    <source>
        <dbReference type="Google" id="ProtNLM"/>
    </source>
</evidence>
<dbReference type="PATRIC" id="fig|359131.3.peg.5759"/>
<organism evidence="2 3">
    <name type="scientific">Streptomyces rubellomurinus (strain ATCC 31215)</name>
    <dbReference type="NCBI Taxonomy" id="359131"/>
    <lineage>
        <taxon>Bacteria</taxon>
        <taxon>Bacillati</taxon>
        <taxon>Actinomycetota</taxon>
        <taxon>Actinomycetes</taxon>
        <taxon>Kitasatosporales</taxon>
        <taxon>Streptomycetaceae</taxon>
        <taxon>Streptomyces</taxon>
    </lineage>
</organism>
<evidence type="ECO:0000313" key="2">
    <source>
        <dbReference type="EMBL" id="KJS60024.1"/>
    </source>
</evidence>
<protein>
    <recommendedName>
        <fullName evidence="4">Antitoxin</fullName>
    </recommendedName>
</protein>
<evidence type="ECO:0000256" key="1">
    <source>
        <dbReference type="SAM" id="MobiDB-lite"/>
    </source>
</evidence>
<dbReference type="RefSeq" id="WP_045700085.1">
    <property type="nucleotide sequence ID" value="NZ_JZKH01000053.1"/>
</dbReference>
<dbReference type="AlphaFoldDB" id="A0A0F2T9Y8"/>
<accession>A0A0F2T9Y8</accession>
<reference evidence="2 3" key="1">
    <citation type="submission" date="2015-02" db="EMBL/GenBank/DDBJ databases">
        <authorList>
            <person name="Ju K.-S."/>
            <person name="Doroghazi J.R."/>
            <person name="Metcalf W."/>
        </authorList>
    </citation>
    <scope>NUCLEOTIDE SEQUENCE [LARGE SCALE GENOMIC DNA]</scope>
    <source>
        <strain evidence="2 3">ATCC 31215</strain>
    </source>
</reference>
<keyword evidence="3" id="KW-1185">Reference proteome</keyword>
<dbReference type="Proteomes" id="UP000033699">
    <property type="component" value="Unassembled WGS sequence"/>
</dbReference>
<feature type="region of interest" description="Disordered" evidence="1">
    <location>
        <begin position="47"/>
        <end position="66"/>
    </location>
</feature>
<evidence type="ECO:0000313" key="3">
    <source>
        <dbReference type="Proteomes" id="UP000033699"/>
    </source>
</evidence>
<feature type="compositionally biased region" description="Basic and acidic residues" evidence="1">
    <location>
        <begin position="47"/>
        <end position="58"/>
    </location>
</feature>
<dbReference type="OrthoDB" id="4330406at2"/>
<comment type="caution">
    <text evidence="2">The sequence shown here is derived from an EMBL/GenBank/DDBJ whole genome shotgun (WGS) entry which is preliminary data.</text>
</comment>
<sequence>MAQVTVTIDANLAIDVMMLAGTKNPQDAVELVLRDYLARGRRTELRTGDAADGHRLTMDRPPAQEG</sequence>